<name>A0ABM8GVX2_9MICO</name>
<protein>
    <submittedName>
        <fullName evidence="1">Uncharacterized protein</fullName>
    </submittedName>
</protein>
<dbReference type="RefSeq" id="WP_286347365.1">
    <property type="nucleotide sequence ID" value="NZ_AP027733.1"/>
</dbReference>
<organism evidence="1 2">
    <name type="scientific">Frondihabitans sucicola</name>
    <dbReference type="NCBI Taxonomy" id="1268041"/>
    <lineage>
        <taxon>Bacteria</taxon>
        <taxon>Bacillati</taxon>
        <taxon>Actinomycetota</taxon>
        <taxon>Actinomycetes</taxon>
        <taxon>Micrococcales</taxon>
        <taxon>Microbacteriaceae</taxon>
        <taxon>Frondihabitans</taxon>
    </lineage>
</organism>
<dbReference type="Proteomes" id="UP001321486">
    <property type="component" value="Plasmid pNBRC108728a"/>
</dbReference>
<evidence type="ECO:0000313" key="1">
    <source>
        <dbReference type="EMBL" id="BDZ52518.1"/>
    </source>
</evidence>
<dbReference type="EMBL" id="AP027733">
    <property type="protein sequence ID" value="BDZ52518.1"/>
    <property type="molecule type" value="Genomic_DNA"/>
</dbReference>
<geneLocation type="plasmid" evidence="1 2">
    <name>pNBRC108728a</name>
</geneLocation>
<accession>A0ABM8GVX2</accession>
<sequence>MLDVSVFRGALEIVLGYQIDEHQQVALQTYFSGCEALSVNDALVAVDPAFAARQNPIQLAVWETFLVPTAGLVAHASAPLDRQTTHGEIEQQ</sequence>
<keyword evidence="2" id="KW-1185">Reference proteome</keyword>
<gene>
    <name evidence="1" type="ORF">GCM10025867_47590</name>
</gene>
<keyword evidence="1" id="KW-0614">Plasmid</keyword>
<proteinExistence type="predicted"/>
<evidence type="ECO:0000313" key="2">
    <source>
        <dbReference type="Proteomes" id="UP001321486"/>
    </source>
</evidence>
<reference evidence="2" key="1">
    <citation type="journal article" date="2019" name="Int. J. Syst. Evol. Microbiol.">
        <title>The Global Catalogue of Microorganisms (GCM) 10K type strain sequencing project: providing services to taxonomists for standard genome sequencing and annotation.</title>
        <authorList>
            <consortium name="The Broad Institute Genomics Platform"/>
            <consortium name="The Broad Institute Genome Sequencing Center for Infectious Disease"/>
            <person name="Wu L."/>
            <person name="Ma J."/>
        </authorList>
    </citation>
    <scope>NUCLEOTIDE SEQUENCE [LARGE SCALE GENOMIC DNA]</scope>
    <source>
        <strain evidence="2">NBRC 108728</strain>
    </source>
</reference>